<evidence type="ECO:0000256" key="3">
    <source>
        <dbReference type="ARBA" id="ARBA00022562"/>
    </source>
</evidence>
<dbReference type="GO" id="GO:0019904">
    <property type="term" value="F:protein domain specific binding"/>
    <property type="evidence" value="ECO:0007669"/>
    <property type="project" value="UniProtKB-UniRule"/>
</dbReference>
<evidence type="ECO:0000256" key="7">
    <source>
        <dbReference type="ARBA" id="ARBA00022771"/>
    </source>
</evidence>
<keyword evidence="15" id="KW-0922">Interferon antiviral system evasion</keyword>
<sequence length="100" mass="11052">MIGPKPTLEDIVLDLTPEPVDLYCEEQLPDSSEDEDEDEVDYHHPARPAEQQCYRIVTSCGGCESALRLVVVATRDEVRALHDLLMGTLNIVCPNCAGRA</sequence>
<evidence type="ECO:0000256" key="2">
    <source>
        <dbReference type="ARBA" id="ARBA00022518"/>
    </source>
</evidence>
<keyword evidence="16 18" id="KW-0899">Viral immunoevasion</keyword>
<keyword evidence="3 18" id="KW-1048">Host nucleus</keyword>
<feature type="short sequence motif" description="Nuclear export signal" evidence="18">
    <location>
        <begin position="78"/>
        <end position="86"/>
    </location>
</feature>
<keyword evidence="12 18" id="KW-0010">Activator</keyword>
<dbReference type="HAMAP" id="MF_04004">
    <property type="entry name" value="PPV_E7"/>
    <property type="match status" value="1"/>
</dbReference>
<keyword evidence="4 18" id="KW-0945">Host-virus interaction</keyword>
<dbReference type="GO" id="GO:0039645">
    <property type="term" value="P:symbiont-mediated perturbation of host cell cycle G1/S transition checkpoint"/>
    <property type="evidence" value="ECO:0007669"/>
    <property type="project" value="UniProtKB-UniRule"/>
</dbReference>
<name>C3PU97_RHPV1</name>
<evidence type="ECO:0000313" key="20">
    <source>
        <dbReference type="EMBL" id="ABX56093.1"/>
    </source>
</evidence>
<dbReference type="GO" id="GO:0039502">
    <property type="term" value="P:symbiont-mediated suppression of host type I interferon-mediated signaling pathway"/>
    <property type="evidence" value="ECO:0007669"/>
    <property type="project" value="UniProtKB-UniRule"/>
</dbReference>
<keyword evidence="11 18" id="KW-0238">DNA-binding</keyword>
<dbReference type="EMBL" id="EF558842">
    <property type="protein sequence ID" value="ABX56093.1"/>
    <property type="molecule type" value="Genomic_DNA"/>
</dbReference>
<evidence type="ECO:0000256" key="18">
    <source>
        <dbReference type="HAMAP-Rule" id="MF_04004"/>
    </source>
</evidence>
<evidence type="ECO:0000256" key="15">
    <source>
        <dbReference type="ARBA" id="ARBA00023258"/>
    </source>
</evidence>
<keyword evidence="8 18" id="KW-1114">Inhibition of host interferon signaling pathway by virus</keyword>
<dbReference type="InterPro" id="IPR000148">
    <property type="entry name" value="Papilloma_E7"/>
</dbReference>
<dbReference type="GO" id="GO:0042025">
    <property type="term" value="C:host cell nucleus"/>
    <property type="evidence" value="ECO:0007669"/>
    <property type="project" value="UniProtKB-SubCell"/>
</dbReference>
<gene>
    <name evidence="18 20" type="primary">E7</name>
</gene>
<comment type="function">
    <text evidence="19">E7 protein has both transforming and trans-activating activities.</text>
</comment>
<evidence type="ECO:0000256" key="14">
    <source>
        <dbReference type="ARBA" id="ARBA00023200"/>
    </source>
</evidence>
<evidence type="ECO:0000256" key="16">
    <source>
        <dbReference type="ARBA" id="ARBA00023280"/>
    </source>
</evidence>
<evidence type="ECO:0000256" key="12">
    <source>
        <dbReference type="ARBA" id="ARBA00023159"/>
    </source>
</evidence>
<keyword evidence="2 18" id="KW-0244">Early protein</keyword>
<keyword evidence="17 18" id="KW-1078">G1/S host cell cycle checkpoint dysregulation by virus</keyword>
<dbReference type="GO" id="GO:0003700">
    <property type="term" value="F:DNA-binding transcription factor activity"/>
    <property type="evidence" value="ECO:0007669"/>
    <property type="project" value="UniProtKB-UniRule"/>
</dbReference>
<proteinExistence type="inferred from homology"/>
<comment type="caution">
    <text evidence="18">Lacks conserved residue(s) required for the propagation of feature annotation.</text>
</comment>
<reference evidence="20 21" key="1">
    <citation type="journal article" date="2009" name="Virology">
        <title>Genomic diversity and interspecies host infection of alpha12 Macaca fascicularis papillomaviruses (MfPVs).</title>
        <authorList>
            <person name="Chen Z."/>
            <person name="van Doorslaer K."/>
            <person name="Desalle R."/>
            <person name="Wood C.E."/>
            <person name="Kaplan J.R."/>
            <person name="Wagner J.D."/>
            <person name="Burk R.D."/>
        </authorList>
    </citation>
    <scope>NUCLEOTIDE SEQUENCE [LARGE SCALE GENOMIC DNA]</scope>
    <source>
        <strain evidence="20">Mac70</strain>
    </source>
</reference>
<dbReference type="GO" id="GO:0030430">
    <property type="term" value="C:host cell cytoplasm"/>
    <property type="evidence" value="ECO:0007669"/>
    <property type="project" value="UniProtKB-SubCell"/>
</dbReference>
<keyword evidence="5 18" id="KW-1090">Inhibition of host innate immune response by virus</keyword>
<comment type="subcellular location">
    <subcellularLocation>
        <location evidence="18">Host cytoplasm</location>
    </subcellularLocation>
    <subcellularLocation>
        <location evidence="18">Host nucleus</location>
    </subcellularLocation>
    <text evidence="18">Predominantly found in the host nucleus.</text>
</comment>
<evidence type="ECO:0000256" key="13">
    <source>
        <dbReference type="ARBA" id="ARBA00023163"/>
    </source>
</evidence>
<keyword evidence="13 18" id="KW-0804">Transcription</keyword>
<evidence type="ECO:0000256" key="8">
    <source>
        <dbReference type="ARBA" id="ARBA00022830"/>
    </source>
</evidence>
<dbReference type="GO" id="GO:0003677">
    <property type="term" value="F:DNA binding"/>
    <property type="evidence" value="ECO:0007669"/>
    <property type="project" value="UniProtKB-UniRule"/>
</dbReference>
<accession>C3PU97</accession>
<dbReference type="PIRSF" id="PIRSF003407">
    <property type="entry name" value="Papvi_E7"/>
    <property type="match status" value="1"/>
</dbReference>
<dbReference type="GO" id="GO:0006351">
    <property type="term" value="P:DNA-templated transcription"/>
    <property type="evidence" value="ECO:0007669"/>
    <property type="project" value="UniProtKB-UniRule"/>
</dbReference>
<feature type="zinc finger region" evidence="18">
    <location>
        <begin position="60"/>
        <end position="96"/>
    </location>
</feature>
<comment type="function">
    <text evidence="18">Plays a role in viral genome replication by driving entry of quiescent cells into the cell cycle. Stimulation of progression from G1 to S phase allows the virus to efficiently use the cellular DNA replicating machinery to achieve viral genome replication. E7 protein has both transforming and trans-activating activities. Induces the disassembly of the E2F1 transcription factor from RB1, with subsequent transcriptional activation of E2F1-regulated S-phase genes. Interferes with host histone deacetylation mediated by HDAC1 and HDAC2, leading to transcription activation. Plays also a role in the inhibition of both antiviral and antiproliferative functions of host interferon alpha. Interaction with host TMEM173/STING impairs the ability of TMEM173/STING to sense cytosolic DNA and promote the production of type I interferon (IFN-alpha and IFN-beta).</text>
</comment>
<dbReference type="Gene3D" id="3.30.160.330">
    <property type="match status" value="1"/>
</dbReference>
<comment type="subunit">
    <text evidence="18">Homodimer. Homooligomer. Interacts with host RB1; this interaction induces dissociation of RB1-E2F1 complex thereby disrupting RB1 activity. Interacts with host EP300; this interaction represses EP300 transcriptional activity. Interacts with protein E2; this interaction inhibits E7 oncogenic activity. Interacts with host TMEM173/STING; this interaction impairs the ability of TMEM173/STING to sense cytosolic DNA and promote the production of type I interferon (IFN-alpha and IFN-beta).</text>
</comment>
<evidence type="ECO:0000256" key="19">
    <source>
        <dbReference type="PIRNR" id="PIRNR003407"/>
    </source>
</evidence>
<comment type="similarity">
    <text evidence="18 19">Belongs to the papillomaviridae E7 protein family.</text>
</comment>
<evidence type="ECO:0000256" key="5">
    <source>
        <dbReference type="ARBA" id="ARBA00022632"/>
    </source>
</evidence>
<evidence type="ECO:0000256" key="9">
    <source>
        <dbReference type="ARBA" id="ARBA00022833"/>
    </source>
</evidence>
<evidence type="ECO:0000313" key="21">
    <source>
        <dbReference type="Proteomes" id="UP000107063"/>
    </source>
</evidence>
<protein>
    <recommendedName>
        <fullName evidence="18 19">Protein E7</fullName>
    </recommendedName>
</protein>
<comment type="PTM">
    <text evidence="18">Highly phosphorylated.</text>
</comment>
<dbReference type="GO" id="GO:0008270">
    <property type="term" value="F:zinc ion binding"/>
    <property type="evidence" value="ECO:0007669"/>
    <property type="project" value="UniProtKB-KW"/>
</dbReference>
<dbReference type="Pfam" id="PF00527">
    <property type="entry name" value="E7"/>
    <property type="match status" value="1"/>
</dbReference>
<evidence type="ECO:0000256" key="4">
    <source>
        <dbReference type="ARBA" id="ARBA00022581"/>
    </source>
</evidence>
<dbReference type="Proteomes" id="UP000107063">
    <property type="component" value="Segment"/>
</dbReference>
<feature type="short sequence motif" description="LXCXE motif; interaction with host RB1 and TMEM173/STING" evidence="18">
    <location>
        <begin position="22"/>
        <end position="26"/>
    </location>
</feature>
<evidence type="ECO:0000256" key="10">
    <source>
        <dbReference type="ARBA" id="ARBA00023015"/>
    </source>
</evidence>
<dbReference type="GO" id="GO:0052170">
    <property type="term" value="P:symbiont-mediated suppression of host innate immune response"/>
    <property type="evidence" value="ECO:0007669"/>
    <property type="project" value="UniProtKB-KW"/>
</dbReference>
<comment type="domain">
    <text evidence="18">The E7 terminal domain is an intrinsically disordered domain, whose flexibility and conformational transitions confer target adaptability to the oncoprotein. It allows adaptation to a variety of protein targets and exposes the PEST degradation sequence that regulates its turnover in the cell.</text>
</comment>
<evidence type="ECO:0000256" key="1">
    <source>
        <dbReference type="ARBA" id="ARBA00022504"/>
    </source>
</evidence>
<keyword evidence="6 18" id="KW-0479">Metal-binding</keyword>
<evidence type="ECO:0000256" key="6">
    <source>
        <dbReference type="ARBA" id="ARBA00022723"/>
    </source>
</evidence>
<evidence type="ECO:0000256" key="17">
    <source>
        <dbReference type="ARBA" id="ARBA00023309"/>
    </source>
</evidence>
<keyword evidence="14 18" id="KW-1035">Host cytoplasm</keyword>
<organism evidence="20 21">
    <name type="scientific">Macaca fascicularis papillomavirus 8</name>
    <dbReference type="NCBI Taxonomy" id="471186"/>
    <lineage>
        <taxon>Viruses</taxon>
        <taxon>Monodnaviria</taxon>
        <taxon>Shotokuvirae</taxon>
        <taxon>Cossaviricota</taxon>
        <taxon>Papovaviricetes</taxon>
        <taxon>Zurhausenvirales</taxon>
        <taxon>Papillomaviridae</taxon>
        <taxon>Firstpapillomavirinae</taxon>
        <taxon>Alphapapillomavirus</taxon>
        <taxon>Rhesus papillomavirus type 1</taxon>
    </lineage>
</organism>
<keyword evidence="7 18" id="KW-0863">Zinc-finger</keyword>
<dbReference type="SUPFAM" id="SSF161234">
    <property type="entry name" value="E7 C-terminal domain-like"/>
    <property type="match status" value="1"/>
</dbReference>
<keyword evidence="1 18" id="KW-1121">Modulation of host cell cycle by virus</keyword>
<keyword evidence="9 18" id="KW-0862">Zinc</keyword>
<evidence type="ECO:0000256" key="11">
    <source>
        <dbReference type="ARBA" id="ARBA00023125"/>
    </source>
</evidence>
<keyword evidence="10 18" id="KW-0805">Transcription regulation</keyword>